<proteinExistence type="predicted"/>
<reference evidence="3 4" key="1">
    <citation type="submission" date="2019-12" db="EMBL/GenBank/DDBJ databases">
        <title>Halocatena pleomorpha gen. nov. sp. nov., an extremely halophilic archaeon of family Halobacteriaceae isolated from saltpan soil.</title>
        <authorList>
            <person name="Pal Y."/>
            <person name="Verma A."/>
            <person name="Krishnamurthi S."/>
            <person name="Kumar P."/>
        </authorList>
    </citation>
    <scope>NUCLEOTIDE SEQUENCE [LARGE SCALE GENOMIC DNA]</scope>
    <source>
        <strain evidence="3 4">JCM 16495</strain>
    </source>
</reference>
<dbReference type="AlphaFoldDB" id="A0A6B0GEQ7"/>
<name>A0A6B0GEQ7_9EURY</name>
<sequence>MSKQDVEPPDERVVRPSVLVVYSVKNLGKIARHVGPLTRSADVTMVCVDGDESVDGVEYVTVPDVGYRPLTLLLMAFAALVTALRGRGRYDAVASFSLLPNGVVALLAGRLADAPTHLGIIGIDLDVHATARYGPLVRWLVRRFDAVTVPGEPFRDRLAELGVPRRRSFRLVNPIDADRFRPAPDEEVEYDLLWIGRFDPEKAPERFVDALAELDDRGVPFTAVMAGDGPLRAGVERRVRAAGLADRVDRPGWVDDPLSLYHRSGAFVLTSERDALPLTLVEAMATGLPSVVPPVGNVPDVARDEETALVVDPMTPTALADALEALLDDDSLREELGTNAATIGEEYSYDGAADDWRRVLDALVSPAPNDA</sequence>
<dbReference type="InterPro" id="IPR028098">
    <property type="entry name" value="Glyco_trans_4-like_N"/>
</dbReference>
<evidence type="ECO:0000313" key="3">
    <source>
        <dbReference type="EMBL" id="MWG33204.1"/>
    </source>
</evidence>
<feature type="domain" description="Glycosyl transferase family 1" evidence="1">
    <location>
        <begin position="187"/>
        <end position="340"/>
    </location>
</feature>
<evidence type="ECO:0000313" key="4">
    <source>
        <dbReference type="Proteomes" id="UP000451471"/>
    </source>
</evidence>
<dbReference type="Pfam" id="PF13579">
    <property type="entry name" value="Glyco_trans_4_4"/>
    <property type="match status" value="1"/>
</dbReference>
<dbReference type="Proteomes" id="UP000451471">
    <property type="component" value="Unassembled WGS sequence"/>
</dbReference>
<organism evidence="3 4">
    <name type="scientific">Halomarina oriensis</name>
    <dbReference type="NCBI Taxonomy" id="671145"/>
    <lineage>
        <taxon>Archaea</taxon>
        <taxon>Methanobacteriati</taxon>
        <taxon>Methanobacteriota</taxon>
        <taxon>Stenosarchaea group</taxon>
        <taxon>Halobacteria</taxon>
        <taxon>Halobacteriales</taxon>
        <taxon>Natronomonadaceae</taxon>
        <taxon>Halomarina</taxon>
    </lineage>
</organism>
<evidence type="ECO:0000259" key="1">
    <source>
        <dbReference type="Pfam" id="PF00534"/>
    </source>
</evidence>
<keyword evidence="4" id="KW-1185">Reference proteome</keyword>
<dbReference type="InterPro" id="IPR001296">
    <property type="entry name" value="Glyco_trans_1"/>
</dbReference>
<comment type="caution">
    <text evidence="3">The sequence shown here is derived from an EMBL/GenBank/DDBJ whole genome shotgun (WGS) entry which is preliminary data.</text>
</comment>
<accession>A0A6B0GEQ7</accession>
<gene>
    <name evidence="3" type="ORF">GQS65_01650</name>
</gene>
<dbReference type="OrthoDB" id="131038at2157"/>
<dbReference type="Pfam" id="PF00534">
    <property type="entry name" value="Glycos_transf_1"/>
    <property type="match status" value="1"/>
</dbReference>
<evidence type="ECO:0000259" key="2">
    <source>
        <dbReference type="Pfam" id="PF13579"/>
    </source>
</evidence>
<dbReference type="EMBL" id="WSZK01000005">
    <property type="protein sequence ID" value="MWG33204.1"/>
    <property type="molecule type" value="Genomic_DNA"/>
</dbReference>
<dbReference type="Gene3D" id="3.40.50.2000">
    <property type="entry name" value="Glycogen Phosphorylase B"/>
    <property type="match status" value="2"/>
</dbReference>
<feature type="domain" description="Glycosyltransferase subfamily 4-like N-terminal" evidence="2">
    <location>
        <begin position="41"/>
        <end position="167"/>
    </location>
</feature>
<protein>
    <submittedName>
        <fullName evidence="3">Glycosyltransferase</fullName>
    </submittedName>
</protein>
<dbReference type="PANTHER" id="PTHR12526">
    <property type="entry name" value="GLYCOSYLTRANSFERASE"/>
    <property type="match status" value="1"/>
</dbReference>
<dbReference type="GO" id="GO:0016757">
    <property type="term" value="F:glycosyltransferase activity"/>
    <property type="evidence" value="ECO:0007669"/>
    <property type="project" value="InterPro"/>
</dbReference>
<keyword evidence="3" id="KW-0808">Transferase</keyword>
<dbReference type="RefSeq" id="WP_158202935.1">
    <property type="nucleotide sequence ID" value="NZ_WSZK01000005.1"/>
</dbReference>
<dbReference type="SUPFAM" id="SSF53756">
    <property type="entry name" value="UDP-Glycosyltransferase/glycogen phosphorylase"/>
    <property type="match status" value="1"/>
</dbReference>